<name>A0A3N2PPM4_SODAK</name>
<dbReference type="SUPFAM" id="SSF53933">
    <property type="entry name" value="Microbial ribonucleases"/>
    <property type="match status" value="1"/>
</dbReference>
<reference evidence="9 10" key="1">
    <citation type="journal article" date="2018" name="Mol. Ecol.">
        <title>The obligate alkalophilic soda-lake fungus Sodiomyces alkalinus has shifted to a protein diet.</title>
        <authorList>
            <person name="Grum-Grzhimaylo A.A."/>
            <person name="Falkoski D.L."/>
            <person name="van den Heuvel J."/>
            <person name="Valero-Jimenez C.A."/>
            <person name="Min B."/>
            <person name="Choi I.G."/>
            <person name="Lipzen A."/>
            <person name="Daum C.G."/>
            <person name="Aanen D.K."/>
            <person name="Tsang A."/>
            <person name="Henrissat B."/>
            <person name="Bilanenko E.N."/>
            <person name="de Vries R.P."/>
            <person name="van Kan J.A.L."/>
            <person name="Grigoriev I.V."/>
            <person name="Debets A.J.M."/>
        </authorList>
    </citation>
    <scope>NUCLEOTIDE SEQUENCE [LARGE SCALE GENOMIC DNA]</scope>
    <source>
        <strain evidence="9 10">F11</strain>
    </source>
</reference>
<evidence type="ECO:0000256" key="4">
    <source>
        <dbReference type="ARBA" id="ARBA00022759"/>
    </source>
</evidence>
<organism evidence="9 10">
    <name type="scientific">Sodiomyces alkalinus (strain CBS 110278 / VKM F-3762 / F11)</name>
    <name type="common">Alkaliphilic filamentous fungus</name>
    <dbReference type="NCBI Taxonomy" id="1314773"/>
    <lineage>
        <taxon>Eukaryota</taxon>
        <taxon>Fungi</taxon>
        <taxon>Dikarya</taxon>
        <taxon>Ascomycota</taxon>
        <taxon>Pezizomycotina</taxon>
        <taxon>Sordariomycetes</taxon>
        <taxon>Hypocreomycetidae</taxon>
        <taxon>Glomerellales</taxon>
        <taxon>Plectosphaerellaceae</taxon>
        <taxon>Sodiomyces</taxon>
    </lineage>
</organism>
<dbReference type="GO" id="GO:0003723">
    <property type="term" value="F:RNA binding"/>
    <property type="evidence" value="ECO:0007669"/>
    <property type="project" value="InterPro"/>
</dbReference>
<evidence type="ECO:0000256" key="7">
    <source>
        <dbReference type="ARBA" id="ARBA00023239"/>
    </source>
</evidence>
<keyword evidence="5" id="KW-0378">Hydrolase</keyword>
<dbReference type="PANTHER" id="PTHR42104">
    <property type="entry name" value="EXTRACELLULAR GUANYL-SPECIFIC RIBONUCLEASE RNTA (AFU_ORTHOLOGUE AFUA_4G03230)"/>
    <property type="match status" value="1"/>
</dbReference>
<proteinExistence type="inferred from homology"/>
<dbReference type="GO" id="GO:0016787">
    <property type="term" value="F:hydrolase activity"/>
    <property type="evidence" value="ECO:0007669"/>
    <property type="project" value="UniProtKB-KW"/>
</dbReference>
<evidence type="ECO:0000256" key="2">
    <source>
        <dbReference type="ARBA" id="ARBA00012549"/>
    </source>
</evidence>
<comment type="catalytic activity">
    <reaction evidence="8">
        <text>[RNA] containing guanosine + H2O = an [RNA fragment]-3'-guanosine-3'-phosphate + a 5'-hydroxy-ribonucleotide-3'-[RNA fragment].</text>
        <dbReference type="EC" id="4.6.1.24"/>
    </reaction>
</comment>
<keyword evidence="3" id="KW-0540">Nuclease</keyword>
<evidence type="ECO:0000256" key="8">
    <source>
        <dbReference type="ARBA" id="ARBA00034015"/>
    </source>
</evidence>
<dbReference type="OrthoDB" id="5425539at2759"/>
<dbReference type="RefSeq" id="XP_028464261.1">
    <property type="nucleotide sequence ID" value="XM_028615126.1"/>
</dbReference>
<evidence type="ECO:0000256" key="1">
    <source>
        <dbReference type="ARBA" id="ARBA00009006"/>
    </source>
</evidence>
<gene>
    <name evidence="9" type="ORF">SODALDRAFT_380768</name>
</gene>
<keyword evidence="4" id="KW-0255">Endonuclease</keyword>
<dbReference type="GeneID" id="39583603"/>
<evidence type="ECO:0000256" key="3">
    <source>
        <dbReference type="ARBA" id="ARBA00022722"/>
    </source>
</evidence>
<dbReference type="InterPro" id="IPR000026">
    <property type="entry name" value="N1-like"/>
</dbReference>
<dbReference type="Pfam" id="PF00545">
    <property type="entry name" value="Ribonuclease"/>
    <property type="match status" value="1"/>
</dbReference>
<dbReference type="AlphaFoldDB" id="A0A3N2PPM4"/>
<keyword evidence="7" id="KW-0456">Lyase</keyword>
<evidence type="ECO:0000256" key="6">
    <source>
        <dbReference type="ARBA" id="ARBA00023157"/>
    </source>
</evidence>
<dbReference type="PANTHER" id="PTHR42104:SF1">
    <property type="entry name" value="EXTRACELLULAR GUANYL-SPECIFIC RIBONUCLEASE RNTA (AFU_ORTHOLOGUE AFUA_4G03230)"/>
    <property type="match status" value="1"/>
</dbReference>
<evidence type="ECO:0000313" key="9">
    <source>
        <dbReference type="EMBL" id="ROT36455.1"/>
    </source>
</evidence>
<comment type="similarity">
    <text evidence="1">Belongs to the ribonuclease N1/T1 family.</text>
</comment>
<keyword evidence="6" id="KW-1015">Disulfide bond</keyword>
<protein>
    <recommendedName>
        <fullName evidence="2">ribonuclease T1</fullName>
        <ecNumber evidence="2">4.6.1.24</ecNumber>
    </recommendedName>
</protein>
<dbReference type="GO" id="GO:0046589">
    <property type="term" value="F:ribonuclease T1 activity"/>
    <property type="evidence" value="ECO:0007669"/>
    <property type="project" value="UniProtKB-EC"/>
</dbReference>
<sequence length="189" mass="21030">MPEEIMEAEWRMADSLSQQLRIQCQRYKILLTHYACDGGLVDLDPCFELFGHSGTAGRSDHRFGSTIYEVIGVRVRANQHGYLKPPSLRRDRHLNQRQANHGRLLGQHIDPSLQAYKRLRKMSWDVVPRFDFPGSGPWTLFPMRTSGLYTGGSPGPDRVIIQDGDCSIAGQITHTGASGNAFVGCSGTS</sequence>
<dbReference type="Proteomes" id="UP000272025">
    <property type="component" value="Unassembled WGS sequence"/>
</dbReference>
<evidence type="ECO:0000256" key="5">
    <source>
        <dbReference type="ARBA" id="ARBA00022801"/>
    </source>
</evidence>
<evidence type="ECO:0000313" key="10">
    <source>
        <dbReference type="Proteomes" id="UP000272025"/>
    </source>
</evidence>
<dbReference type="EC" id="4.6.1.24" evidence="2"/>
<accession>A0A3N2PPM4</accession>
<dbReference type="EMBL" id="ML119059">
    <property type="protein sequence ID" value="ROT36455.1"/>
    <property type="molecule type" value="Genomic_DNA"/>
</dbReference>
<dbReference type="Gene3D" id="3.10.450.30">
    <property type="entry name" value="Microbial ribonucleases"/>
    <property type="match status" value="1"/>
</dbReference>
<keyword evidence="10" id="KW-1185">Reference proteome</keyword>
<dbReference type="InterPro" id="IPR016191">
    <property type="entry name" value="Ribonuclease/ribotoxin"/>
</dbReference>